<dbReference type="EMBL" id="BARW01001043">
    <property type="protein sequence ID" value="GAI71841.1"/>
    <property type="molecule type" value="Genomic_DNA"/>
</dbReference>
<name>X1RY50_9ZZZZ</name>
<comment type="caution">
    <text evidence="1">The sequence shown here is derived from an EMBL/GenBank/DDBJ whole genome shotgun (WGS) entry which is preliminary data.</text>
</comment>
<feature type="non-terminal residue" evidence="1">
    <location>
        <position position="40"/>
    </location>
</feature>
<accession>X1RY50</accession>
<reference evidence="1" key="1">
    <citation type="journal article" date="2014" name="Front. Microbiol.">
        <title>High frequency of phylogenetically diverse reductive dehalogenase-homologous genes in deep subseafloor sedimentary metagenomes.</title>
        <authorList>
            <person name="Kawai M."/>
            <person name="Futagami T."/>
            <person name="Toyoda A."/>
            <person name="Takaki Y."/>
            <person name="Nishi S."/>
            <person name="Hori S."/>
            <person name="Arai W."/>
            <person name="Tsubouchi T."/>
            <person name="Morono Y."/>
            <person name="Uchiyama I."/>
            <person name="Ito T."/>
            <person name="Fujiyama A."/>
            <person name="Inagaki F."/>
            <person name="Takami H."/>
        </authorList>
    </citation>
    <scope>NUCLEOTIDE SEQUENCE</scope>
    <source>
        <strain evidence="1">Expedition CK06-06</strain>
    </source>
</reference>
<sequence>MQLSFKGVSFEYQRSSNPLLRDLTVHFPTGWTGVVGANGA</sequence>
<gene>
    <name evidence="1" type="ORF">S12H4_03628</name>
</gene>
<dbReference type="Gene3D" id="3.40.50.300">
    <property type="entry name" value="P-loop containing nucleotide triphosphate hydrolases"/>
    <property type="match status" value="1"/>
</dbReference>
<dbReference type="InterPro" id="IPR027417">
    <property type="entry name" value="P-loop_NTPase"/>
</dbReference>
<protein>
    <submittedName>
        <fullName evidence="1">Uncharacterized protein</fullName>
    </submittedName>
</protein>
<proteinExistence type="predicted"/>
<dbReference type="AlphaFoldDB" id="X1RY50"/>
<evidence type="ECO:0000313" key="1">
    <source>
        <dbReference type="EMBL" id="GAI71841.1"/>
    </source>
</evidence>
<organism evidence="1">
    <name type="scientific">marine sediment metagenome</name>
    <dbReference type="NCBI Taxonomy" id="412755"/>
    <lineage>
        <taxon>unclassified sequences</taxon>
        <taxon>metagenomes</taxon>
        <taxon>ecological metagenomes</taxon>
    </lineage>
</organism>